<dbReference type="Gene3D" id="1.20.930.10">
    <property type="entry name" value="Conserved domain common to transcription factors TFIIS, elongin A, CRSP70"/>
    <property type="match status" value="1"/>
</dbReference>
<comment type="function">
    <text evidence="10">Necessary for efficient RNA polymerase II transcription elongation past template-encoded arresting sites. The arresting sites in DNA have the property of trapping a certain fraction of elongating RNA polymerases that pass through, resulting in locked ternary complexes. Cleavage of the nascent transcript by S-II allows the resumption of elongation from the new 3'-terminus.</text>
</comment>
<comment type="caution">
    <text evidence="19">The sequence shown here is derived from an EMBL/GenBank/DDBJ whole genome shotgun (WGS) entry which is preliminary data.</text>
</comment>
<evidence type="ECO:0000259" key="17">
    <source>
        <dbReference type="PROSITE" id="PS51319"/>
    </source>
</evidence>
<sequence length="293" mass="32913">MDDRELTQRIKALAKAVGNEPTATVVKMMEDLKKDASPTEEQLRSTKAGITVGRLRTNTDREIARVAGEIVQKWKKNVDAAKDAKRKKDLAPTPKSLSSPGPPSSSFSKPYEGDPEKRHFKTDKVELARTGSQTRDNSIGLLYNGLAYRATESVEEVLSRAVEVEHAAFKAFKGESQEYRIKLRSLFTVLKRKDNRMLSRRVLKGEILADRFVVMTEKELASDEQRAKDAELEKENMKKAQVPMAEKSISDALKCGKCGQRKVSYSQAQTRSADEPMTTFCECTVCGNRWKFS</sequence>
<dbReference type="AlphaFoldDB" id="A0AA40EAR5"/>
<dbReference type="FunFam" id="2.20.25.10:FF:000001">
    <property type="entry name" value="Probable Transcription elongation factor S-II"/>
    <property type="match status" value="1"/>
</dbReference>
<feature type="region of interest" description="Disordered" evidence="15">
    <location>
        <begin position="81"/>
        <end position="131"/>
    </location>
</feature>
<dbReference type="GO" id="GO:0031440">
    <property type="term" value="P:regulation of mRNA 3'-end processing"/>
    <property type="evidence" value="ECO:0007669"/>
    <property type="project" value="TreeGrafter"/>
</dbReference>
<dbReference type="InterPro" id="IPR001222">
    <property type="entry name" value="Znf_TFIIS"/>
</dbReference>
<accession>A0AA40EAR5</accession>
<dbReference type="InterPro" id="IPR017923">
    <property type="entry name" value="TFIIS_N"/>
</dbReference>
<dbReference type="GO" id="GO:0006368">
    <property type="term" value="P:transcription elongation by RNA polymerase II"/>
    <property type="evidence" value="ECO:0007669"/>
    <property type="project" value="InterPro"/>
</dbReference>
<dbReference type="InterPro" id="IPR006289">
    <property type="entry name" value="TFSII"/>
</dbReference>
<evidence type="ECO:0000256" key="10">
    <source>
        <dbReference type="ARBA" id="ARBA00025408"/>
    </source>
</evidence>
<evidence type="ECO:0000256" key="12">
    <source>
        <dbReference type="PROSITE-ProRule" id="PRU00649"/>
    </source>
</evidence>
<dbReference type="GO" id="GO:0005634">
    <property type="term" value="C:nucleus"/>
    <property type="evidence" value="ECO:0007669"/>
    <property type="project" value="UniProtKB-SubCell"/>
</dbReference>
<dbReference type="FunFam" id="1.10.472.30:FF:000003">
    <property type="entry name" value="Transcription elongation factor S-II"/>
    <property type="match status" value="1"/>
</dbReference>
<evidence type="ECO:0000256" key="4">
    <source>
        <dbReference type="ARBA" id="ARBA00022771"/>
    </source>
</evidence>
<dbReference type="PROSITE" id="PS51319">
    <property type="entry name" value="TFIIS_N"/>
    <property type="match status" value="1"/>
</dbReference>
<dbReference type="GO" id="GO:0008270">
    <property type="term" value="F:zinc ion binding"/>
    <property type="evidence" value="ECO:0007669"/>
    <property type="project" value="UniProtKB-UniRule"/>
</dbReference>
<dbReference type="SMART" id="SM00509">
    <property type="entry name" value="TFS2N"/>
    <property type="match status" value="1"/>
</dbReference>
<feature type="domain" description="TFIIS-type" evidence="16">
    <location>
        <begin position="251"/>
        <end position="291"/>
    </location>
</feature>
<dbReference type="PROSITE" id="PS51133">
    <property type="entry name" value="ZF_TFIIS_2"/>
    <property type="match status" value="1"/>
</dbReference>
<evidence type="ECO:0000256" key="15">
    <source>
        <dbReference type="SAM" id="MobiDB-lite"/>
    </source>
</evidence>
<feature type="domain" description="TFIIS N-terminal" evidence="17">
    <location>
        <begin position="5"/>
        <end position="81"/>
    </location>
</feature>
<evidence type="ECO:0000256" key="14">
    <source>
        <dbReference type="SAM" id="Coils"/>
    </source>
</evidence>
<dbReference type="CDD" id="cd13749">
    <property type="entry name" value="Zn-ribbon_TFIIS"/>
    <property type="match status" value="1"/>
</dbReference>
<dbReference type="EMBL" id="JAUKUA010000001">
    <property type="protein sequence ID" value="KAK0730371.1"/>
    <property type="molecule type" value="Genomic_DNA"/>
</dbReference>
<evidence type="ECO:0000256" key="3">
    <source>
        <dbReference type="ARBA" id="ARBA00022723"/>
    </source>
</evidence>
<dbReference type="Pfam" id="PF07500">
    <property type="entry name" value="TFIIS_M"/>
    <property type="match status" value="1"/>
</dbReference>
<feature type="domain" description="TFIIS central" evidence="18">
    <location>
        <begin position="134"/>
        <end position="248"/>
    </location>
</feature>
<dbReference type="InterPro" id="IPR003618">
    <property type="entry name" value="TFIIS_cen_dom"/>
</dbReference>
<feature type="compositionally biased region" description="Basic and acidic residues" evidence="15">
    <location>
        <begin position="111"/>
        <end position="127"/>
    </location>
</feature>
<dbReference type="GO" id="GO:0001139">
    <property type="term" value="F:RNA polymerase II complex recruiting activity"/>
    <property type="evidence" value="ECO:0007669"/>
    <property type="project" value="TreeGrafter"/>
</dbReference>
<dbReference type="Gene3D" id="2.20.25.10">
    <property type="match status" value="1"/>
</dbReference>
<name>A0AA40EAR5_9PEZI</name>
<evidence type="ECO:0000256" key="1">
    <source>
        <dbReference type="ARBA" id="ARBA00004123"/>
    </source>
</evidence>
<keyword evidence="14" id="KW-0175">Coiled coil</keyword>
<comment type="similarity">
    <text evidence="2 13">Belongs to the TFS-II family.</text>
</comment>
<reference evidence="19" key="1">
    <citation type="submission" date="2023-06" db="EMBL/GenBank/DDBJ databases">
        <title>Genome-scale phylogeny and comparative genomics of the fungal order Sordariales.</title>
        <authorList>
            <consortium name="Lawrence Berkeley National Laboratory"/>
            <person name="Hensen N."/>
            <person name="Bonometti L."/>
            <person name="Westerberg I."/>
            <person name="Brannstrom I.O."/>
            <person name="Guillou S."/>
            <person name="Cros-Aarteil S."/>
            <person name="Calhoun S."/>
            <person name="Haridas S."/>
            <person name="Kuo A."/>
            <person name="Mondo S."/>
            <person name="Pangilinan J."/>
            <person name="Riley R."/>
            <person name="Labutti K."/>
            <person name="Andreopoulos B."/>
            <person name="Lipzen A."/>
            <person name="Chen C."/>
            <person name="Yanf M."/>
            <person name="Daum C."/>
            <person name="Ng V."/>
            <person name="Clum A."/>
            <person name="Steindorff A."/>
            <person name="Ohm R."/>
            <person name="Martin F."/>
            <person name="Silar P."/>
            <person name="Natvig D."/>
            <person name="Lalanne C."/>
            <person name="Gautier V."/>
            <person name="Ament-Velasquez S.L."/>
            <person name="Kruys A."/>
            <person name="Hutchinson M.I."/>
            <person name="Powell A.J."/>
            <person name="Barry K."/>
            <person name="Miller A.N."/>
            <person name="Grigoriev I.V."/>
            <person name="Debuchy R."/>
            <person name="Gladieux P."/>
            <person name="Thoren M.H."/>
            <person name="Johannesson H."/>
        </authorList>
    </citation>
    <scope>NUCLEOTIDE SEQUENCE</scope>
    <source>
        <strain evidence="19">SMH4607-1</strain>
    </source>
</reference>
<dbReference type="InterPro" id="IPR035441">
    <property type="entry name" value="TFIIS/LEDGF_dom_sf"/>
</dbReference>
<evidence type="ECO:0000256" key="2">
    <source>
        <dbReference type="ARBA" id="ARBA00009647"/>
    </source>
</evidence>
<dbReference type="InterPro" id="IPR036575">
    <property type="entry name" value="TFIIS_cen_dom_sf"/>
</dbReference>
<keyword evidence="6 13" id="KW-0805">Transcription regulation</keyword>
<dbReference type="PANTHER" id="PTHR11477:SF0">
    <property type="entry name" value="IP08861P-RELATED"/>
    <property type="match status" value="1"/>
</dbReference>
<dbReference type="Proteomes" id="UP001172102">
    <property type="component" value="Unassembled WGS sequence"/>
</dbReference>
<gene>
    <name evidence="19" type="ORF">B0H67DRAFT_548338</name>
</gene>
<dbReference type="GO" id="GO:0000977">
    <property type="term" value="F:RNA polymerase II transcription regulatory region sequence-specific DNA binding"/>
    <property type="evidence" value="ECO:0007669"/>
    <property type="project" value="TreeGrafter"/>
</dbReference>
<dbReference type="Pfam" id="PF08711">
    <property type="entry name" value="Med26"/>
    <property type="match status" value="1"/>
</dbReference>
<dbReference type="NCBIfam" id="TIGR01385">
    <property type="entry name" value="TFSII"/>
    <property type="match status" value="1"/>
</dbReference>
<dbReference type="PIRSF" id="PIRSF006704">
    <property type="entry name" value="TF_IIS"/>
    <property type="match status" value="1"/>
</dbReference>
<evidence type="ECO:0000256" key="9">
    <source>
        <dbReference type="ARBA" id="ARBA00023242"/>
    </source>
</evidence>
<organism evidence="19 20">
    <name type="scientific">Lasiosphaeris hirsuta</name>
    <dbReference type="NCBI Taxonomy" id="260670"/>
    <lineage>
        <taxon>Eukaryota</taxon>
        <taxon>Fungi</taxon>
        <taxon>Dikarya</taxon>
        <taxon>Ascomycota</taxon>
        <taxon>Pezizomycotina</taxon>
        <taxon>Sordariomycetes</taxon>
        <taxon>Sordariomycetidae</taxon>
        <taxon>Sordariales</taxon>
        <taxon>Lasiosphaeriaceae</taxon>
        <taxon>Lasiosphaeris</taxon>
    </lineage>
</organism>
<dbReference type="Gene3D" id="1.10.472.30">
    <property type="entry name" value="Transcription elongation factor S-II, central domain"/>
    <property type="match status" value="1"/>
</dbReference>
<dbReference type="InterPro" id="IPR003617">
    <property type="entry name" value="TFIIS/CRSP70_N_sub"/>
</dbReference>
<dbReference type="SMART" id="SM00510">
    <property type="entry name" value="TFS2M"/>
    <property type="match status" value="1"/>
</dbReference>
<evidence type="ECO:0000256" key="7">
    <source>
        <dbReference type="ARBA" id="ARBA00023125"/>
    </source>
</evidence>
<evidence type="ECO:0000313" key="20">
    <source>
        <dbReference type="Proteomes" id="UP001172102"/>
    </source>
</evidence>
<dbReference type="PANTHER" id="PTHR11477">
    <property type="entry name" value="TRANSCRIPTION FACTOR S-II ZINC FINGER DOMAIN-CONTAINING PROTEIN"/>
    <property type="match status" value="1"/>
</dbReference>
<comment type="subcellular location">
    <subcellularLocation>
        <location evidence="1 12 13">Nucleus</location>
    </subcellularLocation>
</comment>
<dbReference type="InterPro" id="IPR035100">
    <property type="entry name" value="TF_IIS-typ"/>
</dbReference>
<keyword evidence="8 13" id="KW-0804">Transcription</keyword>
<dbReference type="SUPFAM" id="SSF47676">
    <property type="entry name" value="Conserved domain common to transcription factors TFIIS, elongin A, CRSP70"/>
    <property type="match status" value="1"/>
</dbReference>
<evidence type="ECO:0000256" key="13">
    <source>
        <dbReference type="RuleBase" id="RU368078"/>
    </source>
</evidence>
<dbReference type="SUPFAM" id="SSF46942">
    <property type="entry name" value="Elongation factor TFIIS domain 2"/>
    <property type="match status" value="1"/>
</dbReference>
<keyword evidence="3 13" id="KW-0479">Metal-binding</keyword>
<keyword evidence="9 12" id="KW-0539">Nucleus</keyword>
<feature type="compositionally biased region" description="Low complexity" evidence="15">
    <location>
        <begin position="92"/>
        <end position="110"/>
    </location>
</feature>
<evidence type="ECO:0000259" key="18">
    <source>
        <dbReference type="PROSITE" id="PS51321"/>
    </source>
</evidence>
<dbReference type="GO" id="GO:0006362">
    <property type="term" value="P:transcription elongation by RNA polymerase I"/>
    <property type="evidence" value="ECO:0007669"/>
    <property type="project" value="TreeGrafter"/>
</dbReference>
<keyword evidence="5 13" id="KW-0862">Zinc</keyword>
<dbReference type="SMART" id="SM00440">
    <property type="entry name" value="ZnF_C2C2"/>
    <property type="match status" value="1"/>
</dbReference>
<evidence type="ECO:0000313" key="19">
    <source>
        <dbReference type="EMBL" id="KAK0730371.1"/>
    </source>
</evidence>
<keyword evidence="20" id="KW-1185">Reference proteome</keyword>
<evidence type="ECO:0000259" key="16">
    <source>
        <dbReference type="PROSITE" id="PS51133"/>
    </source>
</evidence>
<dbReference type="FunFam" id="1.20.930.10:FF:000007">
    <property type="entry name" value="Transcription elongation factor S-II"/>
    <property type="match status" value="1"/>
</dbReference>
<feature type="coiled-coil region" evidence="14">
    <location>
        <begin position="213"/>
        <end position="240"/>
    </location>
</feature>
<keyword evidence="7 13" id="KW-0238">DNA-binding</keyword>
<evidence type="ECO:0000256" key="5">
    <source>
        <dbReference type="ARBA" id="ARBA00022833"/>
    </source>
</evidence>
<keyword evidence="4 11" id="KW-0863">Zinc-finger</keyword>
<dbReference type="PROSITE" id="PS51321">
    <property type="entry name" value="TFIIS_CENTRAL"/>
    <property type="match status" value="1"/>
</dbReference>
<evidence type="ECO:0000256" key="8">
    <source>
        <dbReference type="ARBA" id="ARBA00023163"/>
    </source>
</evidence>
<dbReference type="GO" id="GO:0031564">
    <property type="term" value="P:transcription antitermination"/>
    <property type="evidence" value="ECO:0007669"/>
    <property type="project" value="TreeGrafter"/>
</dbReference>
<dbReference type="Pfam" id="PF01096">
    <property type="entry name" value="Zn_ribbon_TFIIS"/>
    <property type="match status" value="1"/>
</dbReference>
<evidence type="ECO:0000256" key="11">
    <source>
        <dbReference type="PROSITE-ProRule" id="PRU00472"/>
    </source>
</evidence>
<proteinExistence type="inferred from homology"/>
<evidence type="ECO:0000256" key="6">
    <source>
        <dbReference type="ARBA" id="ARBA00023015"/>
    </source>
</evidence>
<dbReference type="SUPFAM" id="SSF57783">
    <property type="entry name" value="Zinc beta-ribbon"/>
    <property type="match status" value="1"/>
</dbReference>
<dbReference type="PROSITE" id="PS00466">
    <property type="entry name" value="ZF_TFIIS_1"/>
    <property type="match status" value="1"/>
</dbReference>
<protein>
    <recommendedName>
        <fullName evidence="13">Transcription elongation factor</fullName>
    </recommendedName>
</protein>